<dbReference type="InterPro" id="IPR050257">
    <property type="entry name" value="eL8/uL1-like"/>
</dbReference>
<feature type="domain" description="Ribosomal protein eL8/eL30/eS12/Gadd45" evidence="3">
    <location>
        <begin position="71"/>
        <end position="164"/>
    </location>
</feature>
<dbReference type="GeneID" id="106463115"/>
<proteinExistence type="inferred from homology"/>
<comment type="similarity">
    <text evidence="1">Belongs to the eukaryotic ribosomal protein eL8 family.</text>
</comment>
<dbReference type="Proteomes" id="UP000694941">
    <property type="component" value="Unplaced"/>
</dbReference>
<dbReference type="InterPro" id="IPR004038">
    <property type="entry name" value="Ribosomal_eL8/eL30/eS12/Gad45"/>
</dbReference>
<keyword evidence="2" id="KW-0687">Ribonucleoprotein</keyword>
<evidence type="ECO:0000313" key="5">
    <source>
        <dbReference type="RefSeq" id="XP_013778539.1"/>
    </source>
</evidence>
<reference evidence="5" key="1">
    <citation type="submission" date="2025-08" db="UniProtKB">
        <authorList>
            <consortium name="RefSeq"/>
        </authorList>
    </citation>
    <scope>IDENTIFICATION</scope>
    <source>
        <tissue evidence="5">Muscle</tissue>
    </source>
</reference>
<evidence type="ECO:0000256" key="1">
    <source>
        <dbReference type="ARBA" id="ARBA00007337"/>
    </source>
</evidence>
<sequence length="179" mass="20326">MPCFWPFEILRINVKMTKIKKEKRDLDDNDADTTAGDTSLPGEMKELPYDEKLNYVSAIAKPMASRKLAKKLYKLIKKASKHKTFLRQGLKDVQGRIRKGETGIVIFAGDVSPVEIMCHLPGVCEEKNIPYIYTPSRQDLGIAMGVKRGSLMVLVRKNEDYKDAYDDCYEEVKAVPLPI</sequence>
<evidence type="ECO:0000313" key="4">
    <source>
        <dbReference type="Proteomes" id="UP000694941"/>
    </source>
</evidence>
<organism evidence="4 5">
    <name type="scientific">Limulus polyphemus</name>
    <name type="common">Atlantic horseshoe crab</name>
    <dbReference type="NCBI Taxonomy" id="6850"/>
    <lineage>
        <taxon>Eukaryota</taxon>
        <taxon>Metazoa</taxon>
        <taxon>Ecdysozoa</taxon>
        <taxon>Arthropoda</taxon>
        <taxon>Chelicerata</taxon>
        <taxon>Merostomata</taxon>
        <taxon>Xiphosura</taxon>
        <taxon>Limulidae</taxon>
        <taxon>Limulus</taxon>
    </lineage>
</organism>
<evidence type="ECO:0000259" key="3">
    <source>
        <dbReference type="Pfam" id="PF01248"/>
    </source>
</evidence>
<dbReference type="Pfam" id="PF01248">
    <property type="entry name" value="Ribosomal_L7Ae"/>
    <property type="match status" value="1"/>
</dbReference>
<dbReference type="PANTHER" id="PTHR23105">
    <property type="entry name" value="RIBOSOMAL PROTEIN L7AE FAMILY MEMBER"/>
    <property type="match status" value="1"/>
</dbReference>
<dbReference type="InterPro" id="IPR029064">
    <property type="entry name" value="Ribosomal_eL30-like_sf"/>
</dbReference>
<evidence type="ECO:0000256" key="2">
    <source>
        <dbReference type="ARBA" id="ARBA00023274"/>
    </source>
</evidence>
<dbReference type="Gene3D" id="3.30.1330.30">
    <property type="match status" value="1"/>
</dbReference>
<keyword evidence="4" id="KW-1185">Reference proteome</keyword>
<protein>
    <submittedName>
        <fullName evidence="5">H/ACA ribonucleoprotein complex subunit 2-like protein</fullName>
    </submittedName>
</protein>
<dbReference type="RefSeq" id="XP_013778539.1">
    <property type="nucleotide sequence ID" value="XM_013923085.2"/>
</dbReference>
<dbReference type="InterPro" id="IPR018492">
    <property type="entry name" value="Ribosomal_eL8/Nhp2"/>
</dbReference>
<dbReference type="SUPFAM" id="SSF55315">
    <property type="entry name" value="L30e-like"/>
    <property type="match status" value="1"/>
</dbReference>
<accession>A0ABM1BBA1</accession>
<gene>
    <name evidence="5" type="primary">LOC106463115</name>
</gene>
<dbReference type="PRINTS" id="PR00881">
    <property type="entry name" value="L7ARS6FAMILY"/>
</dbReference>
<name>A0ABM1BBA1_LIMPO</name>